<reference evidence="3" key="1">
    <citation type="submission" date="2012-11" db="EMBL/GenBank/DDBJ databases">
        <authorList>
            <person name="Singh A."/>
            <person name="Pinnaka A.K."/>
            <person name="Vaidya B."/>
        </authorList>
    </citation>
    <scope>NUCLEOTIDE SEQUENCE [LARGE SCALE GENOMIC DNA]</scope>
    <source>
        <strain evidence="3">AK23</strain>
    </source>
</reference>
<dbReference type="InterPro" id="IPR052340">
    <property type="entry name" value="RNase_Y/CdgJ"/>
</dbReference>
<accession>W9V768</accession>
<dbReference type="Gene3D" id="3.20.20.450">
    <property type="entry name" value="EAL domain"/>
    <property type="match status" value="1"/>
</dbReference>
<dbReference type="SUPFAM" id="SSF141868">
    <property type="entry name" value="EAL domain-like"/>
    <property type="match status" value="1"/>
</dbReference>
<sequence length="406" mass="46129">MQTEKNNYCIALHAVWNRQLKHVADELLYRSSFEDDVANFPDPTTATARSCSAAFYEIGLEKLIGSRFLFFNVSEQWLKKPDIIPIPSEQIVVTLGIDSQVNDETIKCIQNVKKLGYQVSIHSVLIDHLESKILTIADIIQIDVRCSKTLESVSEFKKKYTATLMASYIESDEIFKRCLEREFDLFQGFFFVKPENICSKQGGVRSGNRIAELNLLKELNASEPNINVIIALISQDPSLCIMLLQRINSAGNSRGVKIKNIEQAVVLFGLDRLKAMTTVMLLAMHHPLNMVMITKLLTRAQMCRNITKNLNNMDGDVAFTVGLFSMMDQVLDISMDYIIDSIHFFEDISSALLMREGQYGKILTLVEKFERAMIEGKSLRDMQELNREYLNSIVWVESILVTLGKS</sequence>
<dbReference type="PROSITE" id="PS51833">
    <property type="entry name" value="HDOD"/>
    <property type="match status" value="1"/>
</dbReference>
<dbReference type="Gene3D" id="1.10.3210.10">
    <property type="entry name" value="Hypothetical protein af1432"/>
    <property type="match status" value="1"/>
</dbReference>
<feature type="domain" description="HDOD" evidence="1">
    <location>
        <begin position="205"/>
        <end position="392"/>
    </location>
</feature>
<dbReference type="STRING" id="1229521.D791_01295"/>
<evidence type="ECO:0000313" key="3">
    <source>
        <dbReference type="Proteomes" id="UP000019464"/>
    </source>
</evidence>
<dbReference type="OrthoDB" id="9804751at2"/>
<dbReference type="SUPFAM" id="SSF109604">
    <property type="entry name" value="HD-domain/PDEase-like"/>
    <property type="match status" value="1"/>
</dbReference>
<dbReference type="InterPro" id="IPR014408">
    <property type="entry name" value="dGMP_Pdiesterase_EAL/HD-GYP"/>
</dbReference>
<dbReference type="PIRSF" id="PIRSF003180">
    <property type="entry name" value="DiGMPpdiest_YuxH"/>
    <property type="match status" value="1"/>
</dbReference>
<proteinExistence type="predicted"/>
<dbReference type="AlphaFoldDB" id="W9V768"/>
<dbReference type="InterPro" id="IPR035919">
    <property type="entry name" value="EAL_sf"/>
</dbReference>
<dbReference type="Proteomes" id="UP000019464">
    <property type="component" value="Unassembled WGS sequence"/>
</dbReference>
<reference evidence="2 3" key="2">
    <citation type="journal article" date="2015" name="Syst. Appl. Microbiol.">
        <title>Nitrincola nitratireducens sp. nov. isolated from a haloalkaline crater lake.</title>
        <authorList>
            <person name="Singh A."/>
            <person name="Vaidya B."/>
            <person name="Tanuku N.R."/>
            <person name="Pinnaka A.K."/>
        </authorList>
    </citation>
    <scope>NUCLEOTIDE SEQUENCE [LARGE SCALE GENOMIC DNA]</scope>
    <source>
        <strain evidence="2 3">AK23</strain>
    </source>
</reference>
<dbReference type="EMBL" id="AONB01000004">
    <property type="protein sequence ID" value="EXJ11922.1"/>
    <property type="molecule type" value="Genomic_DNA"/>
</dbReference>
<dbReference type="PANTHER" id="PTHR33525:SF4">
    <property type="entry name" value="CYCLIC DI-GMP PHOSPHODIESTERASE CDGJ"/>
    <property type="match status" value="1"/>
</dbReference>
<name>W9V768_9GAMM</name>
<gene>
    <name evidence="2" type="ORF">D791_01295</name>
</gene>
<evidence type="ECO:0000259" key="1">
    <source>
        <dbReference type="PROSITE" id="PS51833"/>
    </source>
</evidence>
<comment type="caution">
    <text evidence="2">The sequence shown here is derived from an EMBL/GenBank/DDBJ whole genome shotgun (WGS) entry which is preliminary data.</text>
</comment>
<dbReference type="Pfam" id="PF08668">
    <property type="entry name" value="HDOD"/>
    <property type="match status" value="1"/>
</dbReference>
<organism evidence="2 3">
    <name type="scientific">Nitrincola nitratireducens</name>
    <dbReference type="NCBI Taxonomy" id="1229521"/>
    <lineage>
        <taxon>Bacteria</taxon>
        <taxon>Pseudomonadati</taxon>
        <taxon>Pseudomonadota</taxon>
        <taxon>Gammaproteobacteria</taxon>
        <taxon>Oceanospirillales</taxon>
        <taxon>Oceanospirillaceae</taxon>
        <taxon>Nitrincola</taxon>
    </lineage>
</organism>
<dbReference type="InterPro" id="IPR013976">
    <property type="entry name" value="HDOD"/>
</dbReference>
<evidence type="ECO:0000313" key="2">
    <source>
        <dbReference type="EMBL" id="EXJ11922.1"/>
    </source>
</evidence>
<protein>
    <submittedName>
        <fullName evidence="2">HDOD domain protein</fullName>
    </submittedName>
</protein>
<dbReference type="RefSeq" id="WP_036509063.1">
    <property type="nucleotide sequence ID" value="NZ_AONB01000004.1"/>
</dbReference>
<keyword evidence="3" id="KW-1185">Reference proteome</keyword>
<dbReference type="PANTHER" id="PTHR33525">
    <property type="match status" value="1"/>
</dbReference>